<dbReference type="Pfam" id="PF00534">
    <property type="entry name" value="Glycos_transf_1"/>
    <property type="match status" value="1"/>
</dbReference>
<dbReference type="GO" id="GO:0009103">
    <property type="term" value="P:lipopolysaccharide biosynthetic process"/>
    <property type="evidence" value="ECO:0007669"/>
    <property type="project" value="TreeGrafter"/>
</dbReference>
<reference evidence="4 5" key="1">
    <citation type="journal article" date="2016" name="Nat. Commun.">
        <title>Thousands of microbial genomes shed light on interconnected biogeochemical processes in an aquifer system.</title>
        <authorList>
            <person name="Anantharaman K."/>
            <person name="Brown C.T."/>
            <person name="Hug L.A."/>
            <person name="Sharon I."/>
            <person name="Castelle C.J."/>
            <person name="Probst A.J."/>
            <person name="Thomas B.C."/>
            <person name="Singh A."/>
            <person name="Wilkins M.J."/>
            <person name="Karaoz U."/>
            <person name="Brodie E.L."/>
            <person name="Williams K.H."/>
            <person name="Hubbard S.S."/>
            <person name="Banfield J.F."/>
        </authorList>
    </citation>
    <scope>NUCLEOTIDE SEQUENCE [LARGE SCALE GENOMIC DNA]</scope>
</reference>
<feature type="domain" description="Glycosyl transferase family 1" evidence="2">
    <location>
        <begin position="185"/>
        <end position="344"/>
    </location>
</feature>
<dbReference type="InterPro" id="IPR001296">
    <property type="entry name" value="Glyco_trans_1"/>
</dbReference>
<dbReference type="STRING" id="1801990.A2V69_00765"/>
<protein>
    <recommendedName>
        <fullName evidence="6">Glycosyl transferase family 1 domain-containing protein</fullName>
    </recommendedName>
</protein>
<comment type="caution">
    <text evidence="4">The sequence shown here is derived from an EMBL/GenBank/DDBJ whole genome shotgun (WGS) entry which is preliminary data.</text>
</comment>
<dbReference type="SUPFAM" id="SSF53756">
    <property type="entry name" value="UDP-Glycosyltransferase/glycogen phosphorylase"/>
    <property type="match status" value="1"/>
</dbReference>
<evidence type="ECO:0000259" key="3">
    <source>
        <dbReference type="Pfam" id="PF13439"/>
    </source>
</evidence>
<sequence>MKIGIDCHNLEGKRTGAARYLMNLLKYWAEANAEFILYFKNQIPDDIPESKNFQKKILKSGSNFWFEHILLLKAIKKDGIGIFFSPSYVLPLKIPKNIKTVVAIHDISYEAHPEWYSWQNRILLKWISKKSAKKADMIFVCSEFTKNEILKYYKVESEKVFIIPLGVGEEFAPRNSDEGTAYGIKDKFIFYVGAIFNRRFIPEIIEAFKKTTTRLPEYQFLISGPNYTHPFIDIASLIKKINQEIGREAILYIDYVNDKDLVNLYNEADLFIWLSSYEGFGLPPLEAMACGTPIITTKMASLPEVVGDAALFVENPKDIDEINHKIYKVLSDEKTRSWLIQEGLKQAQKFSWQKTAEITFGLLLE</sequence>
<evidence type="ECO:0008006" key="6">
    <source>
        <dbReference type="Google" id="ProtNLM"/>
    </source>
</evidence>
<dbReference type="AlphaFoldDB" id="A0A1G2F3Q1"/>
<accession>A0A1G2F3Q1</accession>
<evidence type="ECO:0000313" key="5">
    <source>
        <dbReference type="Proteomes" id="UP000177810"/>
    </source>
</evidence>
<dbReference type="GO" id="GO:0016757">
    <property type="term" value="F:glycosyltransferase activity"/>
    <property type="evidence" value="ECO:0007669"/>
    <property type="project" value="InterPro"/>
</dbReference>
<dbReference type="CDD" id="cd03809">
    <property type="entry name" value="GT4_MtfB-like"/>
    <property type="match status" value="1"/>
</dbReference>
<evidence type="ECO:0000259" key="2">
    <source>
        <dbReference type="Pfam" id="PF00534"/>
    </source>
</evidence>
<gene>
    <name evidence="4" type="ORF">A2V69_00765</name>
</gene>
<dbReference type="EMBL" id="MHMT01000014">
    <property type="protein sequence ID" value="OGZ32714.1"/>
    <property type="molecule type" value="Genomic_DNA"/>
</dbReference>
<dbReference type="InterPro" id="IPR028098">
    <property type="entry name" value="Glyco_trans_4-like_N"/>
</dbReference>
<dbReference type="Pfam" id="PF13439">
    <property type="entry name" value="Glyco_transf_4"/>
    <property type="match status" value="1"/>
</dbReference>
<evidence type="ECO:0000256" key="1">
    <source>
        <dbReference type="ARBA" id="ARBA00022679"/>
    </source>
</evidence>
<dbReference type="Proteomes" id="UP000177810">
    <property type="component" value="Unassembled WGS sequence"/>
</dbReference>
<feature type="domain" description="Glycosyltransferase subfamily 4-like N-terminal" evidence="3">
    <location>
        <begin position="16"/>
        <end position="167"/>
    </location>
</feature>
<name>A0A1G2F3Q1_9BACT</name>
<dbReference type="Gene3D" id="3.40.50.2000">
    <property type="entry name" value="Glycogen Phosphorylase B"/>
    <property type="match status" value="2"/>
</dbReference>
<dbReference type="PANTHER" id="PTHR46401">
    <property type="entry name" value="GLYCOSYLTRANSFERASE WBBK-RELATED"/>
    <property type="match status" value="1"/>
</dbReference>
<dbReference type="PANTHER" id="PTHR46401:SF2">
    <property type="entry name" value="GLYCOSYLTRANSFERASE WBBK-RELATED"/>
    <property type="match status" value="1"/>
</dbReference>
<keyword evidence="1" id="KW-0808">Transferase</keyword>
<organism evidence="4 5">
    <name type="scientific">Candidatus Portnoybacteria bacterium RBG_13_40_8</name>
    <dbReference type="NCBI Taxonomy" id="1801990"/>
    <lineage>
        <taxon>Bacteria</taxon>
        <taxon>Candidatus Portnoyibacteriota</taxon>
    </lineage>
</organism>
<evidence type="ECO:0000313" key="4">
    <source>
        <dbReference type="EMBL" id="OGZ32714.1"/>
    </source>
</evidence>
<proteinExistence type="predicted"/>